<evidence type="ECO:0000313" key="1">
    <source>
        <dbReference type="EMBL" id="CAG6514098.1"/>
    </source>
</evidence>
<dbReference type="EMBL" id="HBUE01274462">
    <property type="protein sequence ID" value="CAG6565579.1"/>
    <property type="molecule type" value="Transcribed_RNA"/>
</dbReference>
<reference evidence="1" key="1">
    <citation type="submission" date="2021-05" db="EMBL/GenBank/DDBJ databases">
        <authorList>
            <person name="Alioto T."/>
            <person name="Alioto T."/>
            <person name="Gomez Garrido J."/>
        </authorList>
    </citation>
    <scope>NUCLEOTIDE SEQUENCE</scope>
</reference>
<sequence length="118" mass="12853">MIDSCTCLAVPQTQPSQTTFTATIWTRRFGPRSFPLRNRKSQVAASSTQPLSSVMPCTSSVGRSTTMCAAETCTGSSSQAIRNARFRMTLASSSKIDSFATFSLSSERTRRRFPPTSP</sequence>
<dbReference type="EMBL" id="HBUE01169098">
    <property type="protein sequence ID" value="CAG6514098.1"/>
    <property type="molecule type" value="Transcribed_RNA"/>
</dbReference>
<organism evidence="1">
    <name type="scientific">Culex pipiens</name>
    <name type="common">House mosquito</name>
    <dbReference type="NCBI Taxonomy" id="7175"/>
    <lineage>
        <taxon>Eukaryota</taxon>
        <taxon>Metazoa</taxon>
        <taxon>Ecdysozoa</taxon>
        <taxon>Arthropoda</taxon>
        <taxon>Hexapoda</taxon>
        <taxon>Insecta</taxon>
        <taxon>Pterygota</taxon>
        <taxon>Neoptera</taxon>
        <taxon>Endopterygota</taxon>
        <taxon>Diptera</taxon>
        <taxon>Nematocera</taxon>
        <taxon>Culicoidea</taxon>
        <taxon>Culicidae</taxon>
        <taxon>Culicinae</taxon>
        <taxon>Culicini</taxon>
        <taxon>Culex</taxon>
        <taxon>Culex</taxon>
    </lineage>
</organism>
<dbReference type="AlphaFoldDB" id="A0A8D8DM72"/>
<dbReference type="EMBL" id="HBUE01029351">
    <property type="protein sequence ID" value="CAG6455817.1"/>
    <property type="molecule type" value="Transcribed_RNA"/>
</dbReference>
<accession>A0A8D8DM72</accession>
<protein>
    <submittedName>
        <fullName evidence="1">(northern house mosquito) hypothetical protein</fullName>
    </submittedName>
</protein>
<name>A0A8D8DM72_CULPI</name>
<proteinExistence type="predicted"/>